<evidence type="ECO:0000313" key="1">
    <source>
        <dbReference type="EMBL" id="MBA4452151.1"/>
    </source>
</evidence>
<gene>
    <name evidence="1" type="ORF">H2B03_03105</name>
</gene>
<sequence length="54" mass="6195">MSEVQLSDRIRMAHTIEVESAARKKVALKVSWYDVHGKNHTQHYSLNEGSTIEL</sequence>
<comment type="caution">
    <text evidence="1">The sequence shown here is derived from an EMBL/GenBank/DDBJ whole genome shotgun (WGS) entry which is preliminary data.</text>
</comment>
<organism evidence="1 2">
    <name type="scientific">Candidatus Nitrosomaritimum aestuariumsis</name>
    <dbReference type="NCBI Taxonomy" id="3342354"/>
    <lineage>
        <taxon>Archaea</taxon>
        <taxon>Nitrososphaerota</taxon>
        <taxon>Nitrososphaeria</taxon>
        <taxon>Nitrosopumilales</taxon>
        <taxon>Nitrosopumilaceae</taxon>
        <taxon>Candidatus Nitrosomaritimum</taxon>
    </lineage>
</organism>
<reference evidence="1 2" key="1">
    <citation type="journal article" date="2020" name="Appl. Environ. Microbiol.">
        <title>Genomic Characteristics of a Novel Species of Ammonia-Oxidizing Archaea from the Jiulong River Estuary.</title>
        <authorList>
            <person name="Zou D."/>
            <person name="Wan R."/>
            <person name="Han L."/>
            <person name="Xu M.N."/>
            <person name="Liu Y."/>
            <person name="Liu H."/>
            <person name="Kao S.J."/>
            <person name="Li M."/>
        </authorList>
    </citation>
    <scope>NUCLEOTIDE SEQUENCE [LARGE SCALE GENOMIC DNA]</scope>
    <source>
        <strain evidence="1">W1bin1</strain>
    </source>
</reference>
<dbReference type="EMBL" id="JACEMZ010000011">
    <property type="protein sequence ID" value="MBA4452151.1"/>
    <property type="molecule type" value="Genomic_DNA"/>
</dbReference>
<proteinExistence type="predicted"/>
<evidence type="ECO:0000313" key="2">
    <source>
        <dbReference type="Proteomes" id="UP000559653"/>
    </source>
</evidence>
<dbReference type="Proteomes" id="UP000559653">
    <property type="component" value="Unassembled WGS sequence"/>
</dbReference>
<name>A0AC60VXU6_9ARCH</name>
<protein>
    <submittedName>
        <fullName evidence="1">Uncharacterized protein</fullName>
    </submittedName>
</protein>
<accession>A0AC60VXU6</accession>